<accession>A0A5C3P868</accession>
<dbReference type="AlphaFoldDB" id="A0A5C3P868"/>
<name>A0A5C3P868_9APHY</name>
<sequence length="291" mass="31856">MVKTSRKLEVDAPPEIPIGINISVPPEVPAFLQATLAVSTRRAQELSDTVHAGNRKSSDPQPVQLDASPRNTTRMVHHPTSSQSCDSQLTILIADTASPDAPTRRRTGIMFPALQPMLIDSARHLPSPAGWSDSYSVKFPASSAQRFTGLHVRGYWLCAIIECGRAVRQGEARKSSVALYWPEDLPVETAGQGKIQANGHERAQQRERGPIRDILKLSAYTRKSEAADADLPSPAPHPRHTMECAWRMVATVNFSCAPSTCKIEDSGLAPQSLLPWPRSRRSRCHLFGAST</sequence>
<gene>
    <name evidence="2" type="ORF">K466DRAFT_568673</name>
</gene>
<keyword evidence="3" id="KW-1185">Reference proteome</keyword>
<reference evidence="2 3" key="1">
    <citation type="journal article" date="2019" name="Nat. Ecol. Evol.">
        <title>Megaphylogeny resolves global patterns of mushroom evolution.</title>
        <authorList>
            <person name="Varga T."/>
            <person name="Krizsan K."/>
            <person name="Foldi C."/>
            <person name="Dima B."/>
            <person name="Sanchez-Garcia M."/>
            <person name="Sanchez-Ramirez S."/>
            <person name="Szollosi G.J."/>
            <person name="Szarkandi J.G."/>
            <person name="Papp V."/>
            <person name="Albert L."/>
            <person name="Andreopoulos W."/>
            <person name="Angelini C."/>
            <person name="Antonin V."/>
            <person name="Barry K.W."/>
            <person name="Bougher N.L."/>
            <person name="Buchanan P."/>
            <person name="Buyck B."/>
            <person name="Bense V."/>
            <person name="Catcheside P."/>
            <person name="Chovatia M."/>
            <person name="Cooper J."/>
            <person name="Damon W."/>
            <person name="Desjardin D."/>
            <person name="Finy P."/>
            <person name="Geml J."/>
            <person name="Haridas S."/>
            <person name="Hughes K."/>
            <person name="Justo A."/>
            <person name="Karasinski D."/>
            <person name="Kautmanova I."/>
            <person name="Kiss B."/>
            <person name="Kocsube S."/>
            <person name="Kotiranta H."/>
            <person name="LaButti K.M."/>
            <person name="Lechner B.E."/>
            <person name="Liimatainen K."/>
            <person name="Lipzen A."/>
            <person name="Lukacs Z."/>
            <person name="Mihaltcheva S."/>
            <person name="Morgado L.N."/>
            <person name="Niskanen T."/>
            <person name="Noordeloos M.E."/>
            <person name="Ohm R.A."/>
            <person name="Ortiz-Santana B."/>
            <person name="Ovrebo C."/>
            <person name="Racz N."/>
            <person name="Riley R."/>
            <person name="Savchenko A."/>
            <person name="Shiryaev A."/>
            <person name="Soop K."/>
            <person name="Spirin V."/>
            <person name="Szebenyi C."/>
            <person name="Tomsovsky M."/>
            <person name="Tulloss R.E."/>
            <person name="Uehling J."/>
            <person name="Grigoriev I.V."/>
            <person name="Vagvolgyi C."/>
            <person name="Papp T."/>
            <person name="Martin F.M."/>
            <person name="Miettinen O."/>
            <person name="Hibbett D.S."/>
            <person name="Nagy L.G."/>
        </authorList>
    </citation>
    <scope>NUCLEOTIDE SEQUENCE [LARGE SCALE GENOMIC DNA]</scope>
    <source>
        <strain evidence="2 3">HHB13444</strain>
    </source>
</reference>
<dbReference type="EMBL" id="ML211533">
    <property type="protein sequence ID" value="TFK82003.1"/>
    <property type="molecule type" value="Genomic_DNA"/>
</dbReference>
<evidence type="ECO:0000313" key="3">
    <source>
        <dbReference type="Proteomes" id="UP000308197"/>
    </source>
</evidence>
<feature type="compositionally biased region" description="Polar residues" evidence="1">
    <location>
        <begin position="69"/>
        <end position="82"/>
    </location>
</feature>
<protein>
    <submittedName>
        <fullName evidence="2">Uncharacterized protein</fullName>
    </submittedName>
</protein>
<evidence type="ECO:0000256" key="1">
    <source>
        <dbReference type="SAM" id="MobiDB-lite"/>
    </source>
</evidence>
<dbReference type="Proteomes" id="UP000308197">
    <property type="component" value="Unassembled WGS sequence"/>
</dbReference>
<evidence type="ECO:0000313" key="2">
    <source>
        <dbReference type="EMBL" id="TFK82003.1"/>
    </source>
</evidence>
<feature type="region of interest" description="Disordered" evidence="1">
    <location>
        <begin position="45"/>
        <end position="82"/>
    </location>
</feature>
<organism evidence="2 3">
    <name type="scientific">Polyporus arcularius HHB13444</name>
    <dbReference type="NCBI Taxonomy" id="1314778"/>
    <lineage>
        <taxon>Eukaryota</taxon>
        <taxon>Fungi</taxon>
        <taxon>Dikarya</taxon>
        <taxon>Basidiomycota</taxon>
        <taxon>Agaricomycotina</taxon>
        <taxon>Agaricomycetes</taxon>
        <taxon>Polyporales</taxon>
        <taxon>Polyporaceae</taxon>
        <taxon>Polyporus</taxon>
    </lineage>
</organism>
<dbReference type="InParanoid" id="A0A5C3P868"/>
<proteinExistence type="predicted"/>